<dbReference type="RefSeq" id="WP_003649140.1">
    <property type="nucleotide sequence ID" value="NZ_CP040500.1"/>
</dbReference>
<sequence length="95" mass="11044">MAIELKIGTRGTREEFEDTYTRSFLEDNGLLKLDPRKFAANCVWGVHTKYGYMCSFSFDDILTYMGDGTWDLRVAKETELTDEEKKVLSEPDKEF</sequence>
<organism evidence="1 2">
    <name type="scientific">Lactobacillus paragasseri JV-V03</name>
    <dbReference type="NCBI Taxonomy" id="525326"/>
    <lineage>
        <taxon>Bacteria</taxon>
        <taxon>Bacillati</taxon>
        <taxon>Bacillota</taxon>
        <taxon>Bacilli</taxon>
        <taxon>Lactobacillales</taxon>
        <taxon>Lactobacillaceae</taxon>
        <taxon>Lactobacillus</taxon>
    </lineage>
</organism>
<proteinExistence type="predicted"/>
<dbReference type="EMBL" id="ACGO02000001">
    <property type="protein sequence ID" value="EFJ70518.1"/>
    <property type="molecule type" value="Genomic_DNA"/>
</dbReference>
<dbReference type="Proteomes" id="UP000003672">
    <property type="component" value="Unassembled WGS sequence"/>
</dbReference>
<accession>A0AA87DMX0</accession>
<protein>
    <submittedName>
        <fullName evidence="1">Uncharacterized protein</fullName>
    </submittedName>
</protein>
<name>A0AA87DMX0_9LACO</name>
<evidence type="ECO:0000313" key="1">
    <source>
        <dbReference type="EMBL" id="EFJ70518.1"/>
    </source>
</evidence>
<evidence type="ECO:0000313" key="2">
    <source>
        <dbReference type="Proteomes" id="UP000003672"/>
    </source>
</evidence>
<reference evidence="1 2" key="1">
    <citation type="submission" date="2010-06" db="EMBL/GenBank/DDBJ databases">
        <authorList>
            <person name="Muzny D."/>
            <person name="Qin X."/>
            <person name="Buhay C."/>
            <person name="Dugan-Rocha S."/>
            <person name="Ding Y."/>
            <person name="Chen G."/>
            <person name="Hawes A."/>
            <person name="Holder M."/>
            <person name="Jhangiani S."/>
            <person name="Johnson A."/>
            <person name="Khan Z."/>
            <person name="Li Z."/>
            <person name="Liu W."/>
            <person name="Liu X."/>
            <person name="Perez L."/>
            <person name="Shen H."/>
            <person name="Wang Q."/>
            <person name="Watt J."/>
            <person name="Xi L."/>
            <person name="Xin Y."/>
            <person name="Zhou J."/>
            <person name="Deng J."/>
            <person name="Jiang H."/>
            <person name="Liu Y."/>
            <person name="Qu J."/>
            <person name="Song X.-Z."/>
            <person name="Zhang L."/>
            <person name="Villasana D."/>
            <person name="Johnson A."/>
            <person name="Liu J."/>
            <person name="Liyanage D."/>
            <person name="Lorensuhewa L."/>
            <person name="Robinson T."/>
            <person name="Song A."/>
            <person name="Song B.-B."/>
            <person name="Dinh H."/>
            <person name="Thornton R."/>
            <person name="Coyle M."/>
            <person name="Francisco L."/>
            <person name="Jackson L."/>
            <person name="Javaid M."/>
            <person name="Korchina V."/>
            <person name="Kovar C."/>
            <person name="Mata R."/>
            <person name="Mathew T."/>
            <person name="Ngo R."/>
            <person name="Nguyen L."/>
            <person name="Nguyen N."/>
            <person name="Okwuonu G."/>
            <person name="Ongeri F."/>
            <person name="Pham C."/>
            <person name="Simmons D."/>
            <person name="Wilczek-Boney K."/>
            <person name="Hale W."/>
            <person name="Jakkamsetti A."/>
            <person name="Pham P."/>
            <person name="Ruth R."/>
            <person name="San Lucas F."/>
            <person name="Warren J."/>
            <person name="Zhang J."/>
            <person name="Zhao Z."/>
            <person name="Zhou C."/>
            <person name="Zhu D."/>
            <person name="Lee S."/>
            <person name="Bess C."/>
            <person name="Blankenburg K."/>
            <person name="Forbes L."/>
            <person name="Fu Q."/>
            <person name="Gubbala S."/>
            <person name="Hirani K."/>
            <person name="Jayaseelan J.C."/>
            <person name="Lara F."/>
            <person name="Munidasa M."/>
            <person name="Palculict T."/>
            <person name="Patil S."/>
            <person name="Pu L.-L."/>
            <person name="Saada N."/>
            <person name="Tang L."/>
            <person name="Weissenberger G."/>
            <person name="Zhu Y."/>
            <person name="Hemphill L."/>
            <person name="Shang Y."/>
            <person name="Youmans B."/>
            <person name="Ayvaz T."/>
            <person name="Ross M."/>
            <person name="Santibanez J."/>
            <person name="Aqrawi P."/>
            <person name="Gross S."/>
            <person name="Joshi V."/>
            <person name="Fowler G."/>
            <person name="Nazareth L."/>
            <person name="Reid J."/>
            <person name="Worley K."/>
            <person name="Petrosino J."/>
            <person name="Highlander S."/>
            <person name="Gibbs R."/>
        </authorList>
    </citation>
    <scope>NUCLEOTIDE SEQUENCE [LARGE SCALE GENOMIC DNA]</scope>
    <source>
        <strain evidence="1 2">JV-V03</strain>
    </source>
</reference>
<gene>
    <name evidence="1" type="ORF">HMPREF0514_10962</name>
</gene>
<dbReference type="AlphaFoldDB" id="A0AA87DMX0"/>
<comment type="caution">
    <text evidence="1">The sequence shown here is derived from an EMBL/GenBank/DDBJ whole genome shotgun (WGS) entry which is preliminary data.</text>
</comment>